<evidence type="ECO:0000313" key="1">
    <source>
        <dbReference type="EMBL" id="VYT27538.1"/>
    </source>
</evidence>
<accession>A0A6N2VBH0</accession>
<keyword evidence="1" id="KW-0413">Isomerase</keyword>
<gene>
    <name evidence="1" type="ORF">CBLFYP116_02626</name>
</gene>
<dbReference type="EMBL" id="CACRTF010000014">
    <property type="protein sequence ID" value="VYT27538.1"/>
    <property type="molecule type" value="Genomic_DNA"/>
</dbReference>
<dbReference type="AlphaFoldDB" id="A0A6N2VBH0"/>
<dbReference type="PANTHER" id="PTHR12110">
    <property type="entry name" value="HYDROXYPYRUVATE ISOMERASE"/>
    <property type="match status" value="1"/>
</dbReference>
<dbReference type="GeneID" id="23115724"/>
<dbReference type="InterPro" id="IPR013022">
    <property type="entry name" value="Xyl_isomerase-like_TIM-brl"/>
</dbReference>
<dbReference type="Gene3D" id="3.20.20.150">
    <property type="entry name" value="Divalent-metal-dependent TIM barrel enzymes"/>
    <property type="match status" value="1"/>
</dbReference>
<reference evidence="1" key="1">
    <citation type="submission" date="2019-11" db="EMBL/GenBank/DDBJ databases">
        <authorList>
            <person name="Feng L."/>
        </authorList>
    </citation>
    <scope>NUCLEOTIDE SEQUENCE</scope>
    <source>
        <strain evidence="1">CbolteaeLFYP116</strain>
    </source>
</reference>
<sequence>MGTISKSQVAIGNYHYVAYSFDYFLNSVKSIGAENIELWGAKPHFCVDDQNRESVREFRKRVEDKGLSLICFCPEQNTYPVDISCRDTSLRKRSIEHMKRAIEITSWLGADRMLLCPGNGYADEPEEDIWKRCRASMEDLSGTAKEQGVCLMLETQSQEESLFMNTVYQQKEMMNQVDHPNLKAMLDTVQLAQFDQSVRDDIKILGIENVRHVHLGNTLVQERTWYDTQLPERLRRGRKVTGHIGLREGNLPIGQYLEELAAVGYKGYITIEICQRAYFMDAHRYAREAFDYVTGYMAGQ</sequence>
<protein>
    <submittedName>
        <fullName evidence="1">D-tagatose 3-epimerase</fullName>
        <ecNumber evidence="1">5.3.1.-</ecNumber>
    </submittedName>
</protein>
<dbReference type="SUPFAM" id="SSF51658">
    <property type="entry name" value="Xylose isomerase-like"/>
    <property type="match status" value="1"/>
</dbReference>
<dbReference type="Pfam" id="PF01261">
    <property type="entry name" value="AP_endonuc_2"/>
    <property type="match status" value="1"/>
</dbReference>
<organism evidence="1">
    <name type="scientific">Enterocloster bolteae</name>
    <dbReference type="NCBI Taxonomy" id="208479"/>
    <lineage>
        <taxon>Bacteria</taxon>
        <taxon>Bacillati</taxon>
        <taxon>Bacillota</taxon>
        <taxon>Clostridia</taxon>
        <taxon>Lachnospirales</taxon>
        <taxon>Lachnospiraceae</taxon>
        <taxon>Enterocloster</taxon>
    </lineage>
</organism>
<dbReference type="GO" id="GO:0016853">
    <property type="term" value="F:isomerase activity"/>
    <property type="evidence" value="ECO:0007669"/>
    <property type="project" value="UniProtKB-KW"/>
</dbReference>
<proteinExistence type="predicted"/>
<dbReference type="InterPro" id="IPR050312">
    <property type="entry name" value="IolE/XylAMocC-like"/>
</dbReference>
<dbReference type="PANTHER" id="PTHR12110:SF21">
    <property type="entry name" value="XYLOSE ISOMERASE-LIKE TIM BARREL DOMAIN-CONTAINING PROTEIN"/>
    <property type="match status" value="1"/>
</dbReference>
<dbReference type="InterPro" id="IPR036237">
    <property type="entry name" value="Xyl_isomerase-like_sf"/>
</dbReference>
<name>A0A6N2VBH0_9FIRM</name>
<dbReference type="RefSeq" id="WP_002577361.1">
    <property type="nucleotide sequence ID" value="NZ_CACRTF010000014.1"/>
</dbReference>
<dbReference type="EC" id="5.3.1.-" evidence="1"/>